<dbReference type="HOGENOM" id="CLU_191666_0_0_1"/>
<dbReference type="OrthoDB" id="2691413at2759"/>
<feature type="non-terminal residue" evidence="1">
    <location>
        <position position="62"/>
    </location>
</feature>
<gene>
    <name evidence="1" type="ORF">HYDPIDRAFT_48798</name>
</gene>
<reference evidence="1 2" key="1">
    <citation type="submission" date="2014-04" db="EMBL/GenBank/DDBJ databases">
        <title>Evolutionary Origins and Diversification of the Mycorrhizal Mutualists.</title>
        <authorList>
            <consortium name="DOE Joint Genome Institute"/>
            <consortium name="Mycorrhizal Genomics Consortium"/>
            <person name="Kohler A."/>
            <person name="Kuo A."/>
            <person name="Nagy L.G."/>
            <person name="Floudas D."/>
            <person name="Copeland A."/>
            <person name="Barry K.W."/>
            <person name="Cichocki N."/>
            <person name="Veneault-Fourrey C."/>
            <person name="LaButti K."/>
            <person name="Lindquist E.A."/>
            <person name="Lipzen A."/>
            <person name="Lundell T."/>
            <person name="Morin E."/>
            <person name="Murat C."/>
            <person name="Riley R."/>
            <person name="Ohm R."/>
            <person name="Sun H."/>
            <person name="Tunlid A."/>
            <person name="Henrissat B."/>
            <person name="Grigoriev I.V."/>
            <person name="Hibbett D.S."/>
            <person name="Martin F."/>
        </authorList>
    </citation>
    <scope>NUCLEOTIDE SEQUENCE [LARGE SCALE GENOMIC DNA]</scope>
    <source>
        <strain evidence="1 2">MD-312</strain>
    </source>
</reference>
<dbReference type="AlphaFoldDB" id="A0A0C9WGE3"/>
<feature type="non-terminal residue" evidence="1">
    <location>
        <position position="1"/>
    </location>
</feature>
<accession>A0A0C9WGE3</accession>
<organism evidence="1 2">
    <name type="scientific">Hydnomerulius pinastri MD-312</name>
    <dbReference type="NCBI Taxonomy" id="994086"/>
    <lineage>
        <taxon>Eukaryota</taxon>
        <taxon>Fungi</taxon>
        <taxon>Dikarya</taxon>
        <taxon>Basidiomycota</taxon>
        <taxon>Agaricomycotina</taxon>
        <taxon>Agaricomycetes</taxon>
        <taxon>Agaricomycetidae</taxon>
        <taxon>Boletales</taxon>
        <taxon>Boletales incertae sedis</taxon>
        <taxon>Leucogyrophana</taxon>
    </lineage>
</organism>
<proteinExistence type="predicted"/>
<evidence type="ECO:0000313" key="2">
    <source>
        <dbReference type="Proteomes" id="UP000053820"/>
    </source>
</evidence>
<protein>
    <submittedName>
        <fullName evidence="1">Uncharacterized protein</fullName>
    </submittedName>
</protein>
<name>A0A0C9WGE3_9AGAM</name>
<sequence length="62" mass="6942">PDTSAERLYNSWKALVPSLIEPYLDYTSRTLGKPLASSPALMSLCKQVICKQKPTKILCLLF</sequence>
<keyword evidence="2" id="KW-1185">Reference proteome</keyword>
<dbReference type="EMBL" id="KN839844">
    <property type="protein sequence ID" value="KIJ65277.1"/>
    <property type="molecule type" value="Genomic_DNA"/>
</dbReference>
<dbReference type="Proteomes" id="UP000053820">
    <property type="component" value="Unassembled WGS sequence"/>
</dbReference>
<evidence type="ECO:0000313" key="1">
    <source>
        <dbReference type="EMBL" id="KIJ65277.1"/>
    </source>
</evidence>